<protein>
    <recommendedName>
        <fullName evidence="5">Immunodominant staphylococcal antigen B</fullName>
    </recommendedName>
</protein>
<dbReference type="Proteomes" id="UP000254956">
    <property type="component" value="Unassembled WGS sequence"/>
</dbReference>
<comment type="similarity">
    <text evidence="4">Belongs to the IsaB family.</text>
</comment>
<feature type="signal peptide" evidence="6">
    <location>
        <begin position="1"/>
        <end position="21"/>
    </location>
</feature>
<evidence type="ECO:0000313" key="8">
    <source>
        <dbReference type="EMBL" id="SUJ23030.1"/>
    </source>
</evidence>
<organism evidence="8 9">
    <name type="scientific">Staphylococcus arlettae</name>
    <dbReference type="NCBI Taxonomy" id="29378"/>
    <lineage>
        <taxon>Bacteria</taxon>
        <taxon>Bacillati</taxon>
        <taxon>Bacillota</taxon>
        <taxon>Bacilli</taxon>
        <taxon>Bacillales</taxon>
        <taxon>Staphylococcaceae</taxon>
        <taxon>Staphylococcus</taxon>
    </lineage>
</organism>
<dbReference type="EMBL" id="BKAV01000003">
    <property type="protein sequence ID" value="GEP99563.1"/>
    <property type="molecule type" value="Genomic_DNA"/>
</dbReference>
<dbReference type="RefSeq" id="WP_103388085.1">
    <property type="nucleotide sequence ID" value="NZ_BKAV01000003.1"/>
</dbReference>
<evidence type="ECO:0000256" key="2">
    <source>
        <dbReference type="ARBA" id="ARBA00022525"/>
    </source>
</evidence>
<evidence type="ECO:0000256" key="6">
    <source>
        <dbReference type="SAM" id="SignalP"/>
    </source>
</evidence>
<dbReference type="InterPro" id="IPR058086">
    <property type="entry name" value="IsaB"/>
</dbReference>
<dbReference type="EMBL" id="UGZE01000001">
    <property type="protein sequence ID" value="SUJ23030.1"/>
    <property type="molecule type" value="Genomic_DNA"/>
</dbReference>
<evidence type="ECO:0000256" key="4">
    <source>
        <dbReference type="ARBA" id="ARBA00093777"/>
    </source>
</evidence>
<dbReference type="Proteomes" id="UP000321598">
    <property type="component" value="Unassembled WGS sequence"/>
</dbReference>
<evidence type="ECO:0000256" key="5">
    <source>
        <dbReference type="ARBA" id="ARBA00093792"/>
    </source>
</evidence>
<evidence type="ECO:0000313" key="9">
    <source>
        <dbReference type="Proteomes" id="UP000254956"/>
    </source>
</evidence>
<gene>
    <name evidence="8" type="primary">isaB_2</name>
    <name evidence="8" type="ORF">NCTC12413_02067</name>
    <name evidence="7" type="ORF">SAR03_06010</name>
</gene>
<keyword evidence="3 6" id="KW-0732">Signal</keyword>
<reference evidence="7 10" key="2">
    <citation type="submission" date="2019-07" db="EMBL/GenBank/DDBJ databases">
        <title>Whole genome shotgun sequence of Staphylococcus arlettae NBRC 109765.</title>
        <authorList>
            <person name="Hosoyama A."/>
            <person name="Uohara A."/>
            <person name="Ohji S."/>
            <person name="Ichikawa N."/>
        </authorList>
    </citation>
    <scope>NUCLEOTIDE SEQUENCE [LARGE SCALE GENOMIC DNA]</scope>
    <source>
        <strain evidence="7 10">NBRC 109765</strain>
    </source>
</reference>
<evidence type="ECO:0000313" key="7">
    <source>
        <dbReference type="EMBL" id="GEP99563.1"/>
    </source>
</evidence>
<comment type="subcellular location">
    <subcellularLocation>
        <location evidence="1">Secreted</location>
    </subcellularLocation>
</comment>
<dbReference type="NCBIfam" id="NF047686">
    <property type="entry name" value="IsaB_fam"/>
    <property type="match status" value="1"/>
</dbReference>
<dbReference type="STRING" id="1212545.SARL_08419"/>
<reference evidence="8 9" key="1">
    <citation type="submission" date="2018-06" db="EMBL/GenBank/DDBJ databases">
        <authorList>
            <consortium name="Pathogen Informatics"/>
            <person name="Doyle S."/>
        </authorList>
    </citation>
    <scope>NUCLEOTIDE SEQUENCE [LARGE SCALE GENOMIC DNA]</scope>
    <source>
        <strain evidence="8 9">NCTC12413</strain>
    </source>
</reference>
<evidence type="ECO:0000313" key="10">
    <source>
        <dbReference type="Proteomes" id="UP000321598"/>
    </source>
</evidence>
<name>A0A380CL25_9STAP</name>
<keyword evidence="2" id="KW-0964">Secreted</keyword>
<evidence type="ECO:0000256" key="3">
    <source>
        <dbReference type="ARBA" id="ARBA00022729"/>
    </source>
</evidence>
<feature type="chain" id="PRO_5038621054" description="Immunodominant staphylococcal antigen B" evidence="6">
    <location>
        <begin position="22"/>
        <end position="161"/>
    </location>
</feature>
<sequence>MNNVSKVLLSCGLVFSTAIGAAAIYSHQPHAQAAETPHYNFTGYTSANSEFILDEDFINAIKHDNLTMNGYSITKGTTDTVQLVDIYDQQFRERGENNADFVLFELDGKTVSQNDLLEVYGPSDVYETPDGNMYERDYNGTLIQFYENDGYITKVKIQAYE</sequence>
<evidence type="ECO:0000256" key="1">
    <source>
        <dbReference type="ARBA" id="ARBA00004613"/>
    </source>
</evidence>
<accession>A0A380CL25</accession>
<keyword evidence="10" id="KW-1185">Reference proteome</keyword>
<dbReference type="OrthoDB" id="2418508at2"/>
<proteinExistence type="inferred from homology"/>
<dbReference type="AlphaFoldDB" id="A0A380CL25"/>